<name>A0ABW2Q311_9MICO</name>
<dbReference type="InterPro" id="IPR036249">
    <property type="entry name" value="Thioredoxin-like_sf"/>
</dbReference>
<keyword evidence="3" id="KW-1185">Reference proteome</keyword>
<dbReference type="RefSeq" id="WP_382390756.1">
    <property type="nucleotide sequence ID" value="NZ_JBHTCQ010000001.1"/>
</dbReference>
<proteinExistence type="predicted"/>
<dbReference type="Proteomes" id="UP001596455">
    <property type="component" value="Unassembled WGS sequence"/>
</dbReference>
<evidence type="ECO:0000259" key="1">
    <source>
        <dbReference type="Pfam" id="PF01323"/>
    </source>
</evidence>
<dbReference type="InterPro" id="IPR001853">
    <property type="entry name" value="DSBA-like_thioredoxin_dom"/>
</dbReference>
<protein>
    <submittedName>
        <fullName evidence="2">DsbA family protein</fullName>
    </submittedName>
</protein>
<sequence length="228" mass="25317">MVEQERQIDQSRVVVEVWADLGCPWCYVGKHRLEAAISQRSDADRFEIVMRSFQLDPTAPQELEKNEISFVRSHPGSTSDDLRRAEGQMRAIANKEGLTYTIDRWNANTFDLHRVVQYAGDQGRGYAFFSAVQDGFFGGVLNPFDPEALVGVAESVGLDGQRVREILAADEYADRVRADREEAVELGSTGVPFMVFDRRVGAPGAQKVTVYSQLLEQVAGPASSERAS</sequence>
<dbReference type="Gene3D" id="3.40.30.10">
    <property type="entry name" value="Glutaredoxin"/>
    <property type="match status" value="1"/>
</dbReference>
<feature type="domain" description="DSBA-like thioredoxin" evidence="1">
    <location>
        <begin position="14"/>
        <end position="215"/>
    </location>
</feature>
<evidence type="ECO:0000313" key="2">
    <source>
        <dbReference type="EMBL" id="MFC7403880.1"/>
    </source>
</evidence>
<dbReference type="EMBL" id="JBHTCQ010000001">
    <property type="protein sequence ID" value="MFC7403880.1"/>
    <property type="molecule type" value="Genomic_DNA"/>
</dbReference>
<organism evidence="2 3">
    <name type="scientific">Georgenia alba</name>
    <dbReference type="NCBI Taxonomy" id="2233858"/>
    <lineage>
        <taxon>Bacteria</taxon>
        <taxon>Bacillati</taxon>
        <taxon>Actinomycetota</taxon>
        <taxon>Actinomycetes</taxon>
        <taxon>Micrococcales</taxon>
        <taxon>Bogoriellaceae</taxon>
        <taxon>Georgenia</taxon>
    </lineage>
</organism>
<dbReference type="SUPFAM" id="SSF52833">
    <property type="entry name" value="Thioredoxin-like"/>
    <property type="match status" value="1"/>
</dbReference>
<dbReference type="CDD" id="cd03024">
    <property type="entry name" value="DsbA_FrnE"/>
    <property type="match status" value="1"/>
</dbReference>
<gene>
    <name evidence="2" type="ORF">ACFQQL_02060</name>
</gene>
<accession>A0ABW2Q311</accession>
<dbReference type="PANTHER" id="PTHR13887">
    <property type="entry name" value="GLUTATHIONE S-TRANSFERASE KAPPA"/>
    <property type="match status" value="1"/>
</dbReference>
<reference evidence="3" key="1">
    <citation type="journal article" date="2019" name="Int. J. Syst. Evol. Microbiol.">
        <title>The Global Catalogue of Microorganisms (GCM) 10K type strain sequencing project: providing services to taxonomists for standard genome sequencing and annotation.</title>
        <authorList>
            <consortium name="The Broad Institute Genomics Platform"/>
            <consortium name="The Broad Institute Genome Sequencing Center for Infectious Disease"/>
            <person name="Wu L."/>
            <person name="Ma J."/>
        </authorList>
    </citation>
    <scope>NUCLEOTIDE SEQUENCE [LARGE SCALE GENOMIC DNA]</scope>
    <source>
        <strain evidence="3">JCM 1490</strain>
    </source>
</reference>
<comment type="caution">
    <text evidence="2">The sequence shown here is derived from an EMBL/GenBank/DDBJ whole genome shotgun (WGS) entry which is preliminary data.</text>
</comment>
<dbReference type="Pfam" id="PF01323">
    <property type="entry name" value="DSBA"/>
    <property type="match status" value="1"/>
</dbReference>
<evidence type="ECO:0000313" key="3">
    <source>
        <dbReference type="Proteomes" id="UP001596455"/>
    </source>
</evidence>
<dbReference type="PANTHER" id="PTHR13887:SF41">
    <property type="entry name" value="THIOREDOXIN SUPERFAMILY PROTEIN"/>
    <property type="match status" value="1"/>
</dbReference>